<name>A0A4W5P095_9TELE</name>
<feature type="compositionally biased region" description="Polar residues" evidence="8">
    <location>
        <begin position="286"/>
        <end position="298"/>
    </location>
</feature>
<sequence>MSAESQENRTVEVLGVPEEVEDELLYLYFENERRSGGGSLVSVELEGSRALLLFEEAEVASRVLSKRAHVLSNAELTVRKPACKDPQRLLLRGFNPTTSQELVELYVENMMGMDMDEYTLYPSPSRDLVLVHFHQGFNKDFQTIYSKISKKPLDGAQIILEQIDQTDSILMENLHPSITADMLNLYLESQRGGCGEVKEVTMMSEGVARVSFLDFDSVERVLKQSHKLEETDLMVTPYFSFLQSEDSSSSPLTSPLTSLNGTSDSSTTNTQQTDSGGQSQTDSLPAASNSDRSQSSHQATSEPLSPPLSPPVSQAAAAQGGMDDLMSTPEPMSSHISVPDPVKLTLLQLSPLPQSLQLAYQGCSVQIREDGVHMAGPDRLILEQLKNAVLEFLGGVAQVNLTFDPEKAHFLAKQEVKDRLLQTLKEKGLPSMYTVLDCVVMVTSPSLSLVSQACSMLKTLLSDFSIPVDREYECMLYAQEWTGFLQSLGLCSAKVSERGQIDVLTLRGLEEEKQAKIVEFLSTPIETEAIISMEPGMLKYIQTHHHQLLADMNQVSIFPLDAHDVCGLRIQGNAGACQMAGEVLRGVVLSTETRAITVKQTGVARFLIQEGEGTSILREMQTKFQVYINMEKVHWEPLENEDIFEAAWNMTSHQSFQRSSLQASTSVLTHTIQTSNKLSASDRGRIEEAKRLFSAIDEKVDSGLSSLTRTTDMEEDLYTAREPMSLSSDQGPDSDSANFEVGEEAPLPLVVGGGSDDEGATAPVVTQDGELSWAMQLSTTLEEEAQMSLAIQYSMETTKRSLADEEEELQKVLELSRKMTKMTRDDGGAMPTASIRSAGSHLDQAVQVSLQEAIQSANSATIFVFAGYSCDLIRVDIALKKRVSIKQHEEKLEHRSLRSLSQYHRWCLDLIKRKHAVEVTIQGTTAIISGFKDFVTGAMPDMKLLLRRISTTTSDADILRTVQWVWHDPVSSGTEIPYAPEATVFIEHAWKLRQEKIDILLNNLPHIINFEKMQEYDVASGKSVTISRKMQSSDDLYSDIQDEDYSLLSNLPETSRMNKDSNEFRDVVKDFYDSTQEYHNKIRIIKVEKLMNRLLYNQYRLKKASINQSATDPEVERTLYHGTSETSVKEICVHGFNRSFCGKNATVYGQGVYFAVNSALSIQDQYSPPNADGHKFVFVTKVLTGAFTQGSHSMKAAPLKESSDIPLRYDSVADKTDNPSLFVIFNDTQAYPEYLITCQKIHR</sequence>
<dbReference type="PANTHER" id="PTHR14453:SF94">
    <property type="entry name" value="PROTEIN MONO-ADP-RIBOSYLTRANSFERASE PARP10"/>
    <property type="match status" value="1"/>
</dbReference>
<dbReference type="FunFam" id="3.90.228.10:FF:000008">
    <property type="entry name" value="Poly [ADP-ribose] polymerase"/>
    <property type="match status" value="1"/>
</dbReference>
<dbReference type="GO" id="GO:0003950">
    <property type="term" value="F:NAD+ poly-ADP-ribosyltransferase activity"/>
    <property type="evidence" value="ECO:0007669"/>
    <property type="project" value="UniProtKB-UniRule"/>
</dbReference>
<evidence type="ECO:0000256" key="5">
    <source>
        <dbReference type="ARBA" id="ARBA00023242"/>
    </source>
</evidence>
<evidence type="ECO:0000313" key="11">
    <source>
        <dbReference type="Ensembl" id="ENSHHUP00000054549.1"/>
    </source>
</evidence>
<dbReference type="GO" id="GO:0003714">
    <property type="term" value="F:transcription corepressor activity"/>
    <property type="evidence" value="ECO:0007669"/>
    <property type="project" value="TreeGrafter"/>
</dbReference>
<dbReference type="GO" id="GO:0005634">
    <property type="term" value="C:nucleus"/>
    <property type="evidence" value="ECO:0007669"/>
    <property type="project" value="UniProtKB-SubCell"/>
</dbReference>
<dbReference type="GO" id="GO:0003676">
    <property type="term" value="F:nucleic acid binding"/>
    <property type="evidence" value="ECO:0007669"/>
    <property type="project" value="InterPro"/>
</dbReference>
<dbReference type="GO" id="GO:0010629">
    <property type="term" value="P:negative regulation of gene expression"/>
    <property type="evidence" value="ECO:0007669"/>
    <property type="project" value="TreeGrafter"/>
</dbReference>
<feature type="compositionally biased region" description="Low complexity" evidence="8">
    <location>
        <begin position="247"/>
        <end position="283"/>
    </location>
</feature>
<keyword evidence="4 7" id="KW-0520">NAD</keyword>
<dbReference type="Proteomes" id="UP000314982">
    <property type="component" value="Unassembled WGS sequence"/>
</dbReference>
<reference evidence="12" key="1">
    <citation type="submission" date="2018-06" db="EMBL/GenBank/DDBJ databases">
        <title>Genome assembly of Danube salmon.</title>
        <authorList>
            <person name="Macqueen D.J."/>
            <person name="Gundappa M.K."/>
        </authorList>
    </citation>
    <scope>NUCLEOTIDE SEQUENCE [LARGE SCALE GENOMIC DNA]</scope>
</reference>
<dbReference type="PROSITE" id="PS50330">
    <property type="entry name" value="UIM"/>
    <property type="match status" value="1"/>
</dbReference>
<dbReference type="Gene3D" id="3.30.70.330">
    <property type="match status" value="2"/>
</dbReference>
<dbReference type="PROSITE" id="PS50918">
    <property type="entry name" value="WWE"/>
    <property type="match status" value="1"/>
</dbReference>
<dbReference type="GO" id="GO:0005737">
    <property type="term" value="C:cytoplasm"/>
    <property type="evidence" value="ECO:0007669"/>
    <property type="project" value="TreeGrafter"/>
</dbReference>
<dbReference type="Pfam" id="PF23085">
    <property type="entry name" value="RRM_PARP14_3"/>
    <property type="match status" value="2"/>
</dbReference>
<dbReference type="Pfam" id="PF00644">
    <property type="entry name" value="PARP"/>
    <property type="match status" value="1"/>
</dbReference>
<dbReference type="SUPFAM" id="SSF56399">
    <property type="entry name" value="ADP-ribosylation"/>
    <property type="match status" value="1"/>
</dbReference>
<dbReference type="InterPro" id="IPR034464">
    <property type="entry name" value="PAR10_RRM1_2"/>
</dbReference>
<dbReference type="EC" id="2.4.2.-" evidence="7"/>
<evidence type="ECO:0000256" key="3">
    <source>
        <dbReference type="ARBA" id="ARBA00022679"/>
    </source>
</evidence>
<dbReference type="CDD" id="cd01439">
    <property type="entry name" value="TCCD_inducible_PARP_like"/>
    <property type="match status" value="1"/>
</dbReference>
<evidence type="ECO:0000256" key="6">
    <source>
        <dbReference type="ARBA" id="ARBA00024347"/>
    </source>
</evidence>
<organism evidence="11 12">
    <name type="scientific">Hucho hucho</name>
    <name type="common">huchen</name>
    <dbReference type="NCBI Taxonomy" id="62062"/>
    <lineage>
        <taxon>Eukaryota</taxon>
        <taxon>Metazoa</taxon>
        <taxon>Chordata</taxon>
        <taxon>Craniata</taxon>
        <taxon>Vertebrata</taxon>
        <taxon>Euteleostomi</taxon>
        <taxon>Actinopterygii</taxon>
        <taxon>Neopterygii</taxon>
        <taxon>Teleostei</taxon>
        <taxon>Protacanthopterygii</taxon>
        <taxon>Salmoniformes</taxon>
        <taxon>Salmonidae</taxon>
        <taxon>Salmoninae</taxon>
        <taxon>Hucho</taxon>
    </lineage>
</organism>
<dbReference type="STRING" id="62062.ENSHHUP00000054549"/>
<evidence type="ECO:0000313" key="12">
    <source>
        <dbReference type="Proteomes" id="UP000314982"/>
    </source>
</evidence>
<dbReference type="InterPro" id="IPR003903">
    <property type="entry name" value="UIM_dom"/>
</dbReference>
<dbReference type="Gene3D" id="3.90.228.10">
    <property type="match status" value="1"/>
</dbReference>
<dbReference type="GeneTree" id="ENSGT00940000162035"/>
<accession>A0A4W5P095</accession>
<dbReference type="SMART" id="SM00726">
    <property type="entry name" value="UIM"/>
    <property type="match status" value="2"/>
</dbReference>
<dbReference type="Ensembl" id="ENSHHUT00000056439.1">
    <property type="protein sequence ID" value="ENSHHUP00000054549.1"/>
    <property type="gene ID" value="ENSHHUG00000032711.1"/>
</dbReference>
<evidence type="ECO:0000259" key="10">
    <source>
        <dbReference type="PROSITE" id="PS51059"/>
    </source>
</evidence>
<keyword evidence="2 7" id="KW-0328">Glycosyltransferase</keyword>
<evidence type="ECO:0000259" key="9">
    <source>
        <dbReference type="PROSITE" id="PS50918"/>
    </source>
</evidence>
<dbReference type="PANTHER" id="PTHR14453">
    <property type="entry name" value="PARP/ZINC FINGER CCCH TYPE DOMAIN CONTAINING PROTEIN"/>
    <property type="match status" value="1"/>
</dbReference>
<dbReference type="GO" id="GO:1990404">
    <property type="term" value="F:NAD+-protein mono-ADP-ribosyltransferase activity"/>
    <property type="evidence" value="ECO:0007669"/>
    <property type="project" value="TreeGrafter"/>
</dbReference>
<keyword evidence="12" id="KW-1185">Reference proteome</keyword>
<evidence type="ECO:0000256" key="7">
    <source>
        <dbReference type="RuleBase" id="RU362114"/>
    </source>
</evidence>
<evidence type="ECO:0000256" key="1">
    <source>
        <dbReference type="ARBA" id="ARBA00004123"/>
    </source>
</evidence>
<comment type="similarity">
    <text evidence="6">Belongs to the ARTD/PARP family.</text>
</comment>
<dbReference type="SUPFAM" id="SSF54928">
    <property type="entry name" value="RNA-binding domain, RBD"/>
    <property type="match status" value="1"/>
</dbReference>
<reference evidence="11" key="3">
    <citation type="submission" date="2025-09" db="UniProtKB">
        <authorList>
            <consortium name="Ensembl"/>
        </authorList>
    </citation>
    <scope>IDENTIFICATION</scope>
</reference>
<dbReference type="AlphaFoldDB" id="A0A4W5P095"/>
<dbReference type="InterPro" id="IPR037197">
    <property type="entry name" value="WWE_dom_sf"/>
</dbReference>
<dbReference type="Pfam" id="PF02825">
    <property type="entry name" value="WWE"/>
    <property type="match status" value="1"/>
</dbReference>
<keyword evidence="5" id="KW-0539">Nucleus</keyword>
<dbReference type="InterPro" id="IPR012317">
    <property type="entry name" value="Poly(ADP-ribose)pol_cat_dom"/>
</dbReference>
<dbReference type="InterPro" id="IPR052056">
    <property type="entry name" value="Mono-ARTD/PARP"/>
</dbReference>
<dbReference type="CDD" id="cd12547">
    <property type="entry name" value="RRM1_2_PAR10"/>
    <property type="match status" value="1"/>
</dbReference>
<evidence type="ECO:0000256" key="8">
    <source>
        <dbReference type="SAM" id="MobiDB-lite"/>
    </source>
</evidence>
<feature type="region of interest" description="Disordered" evidence="8">
    <location>
        <begin position="244"/>
        <end position="337"/>
    </location>
</feature>
<dbReference type="InterPro" id="IPR035979">
    <property type="entry name" value="RBD_domain_sf"/>
</dbReference>
<evidence type="ECO:0000256" key="2">
    <source>
        <dbReference type="ARBA" id="ARBA00022676"/>
    </source>
</evidence>
<reference evidence="11" key="2">
    <citation type="submission" date="2025-08" db="UniProtKB">
        <authorList>
            <consortium name="Ensembl"/>
        </authorList>
    </citation>
    <scope>IDENTIFICATION</scope>
</reference>
<dbReference type="SUPFAM" id="SSF117839">
    <property type="entry name" value="WWE domain"/>
    <property type="match status" value="1"/>
</dbReference>
<dbReference type="Gene3D" id="3.30.720.50">
    <property type="match status" value="1"/>
</dbReference>
<dbReference type="InterPro" id="IPR012677">
    <property type="entry name" value="Nucleotide-bd_a/b_plait_sf"/>
</dbReference>
<evidence type="ECO:0000256" key="4">
    <source>
        <dbReference type="ARBA" id="ARBA00023027"/>
    </source>
</evidence>
<dbReference type="InterPro" id="IPR004170">
    <property type="entry name" value="WWE_dom"/>
</dbReference>
<dbReference type="GO" id="GO:0070212">
    <property type="term" value="P:protein poly-ADP-ribosylation"/>
    <property type="evidence" value="ECO:0007669"/>
    <property type="project" value="TreeGrafter"/>
</dbReference>
<dbReference type="PROSITE" id="PS51059">
    <property type="entry name" value="PARP_CATALYTIC"/>
    <property type="match status" value="1"/>
</dbReference>
<feature type="domain" description="WWE" evidence="9">
    <location>
        <begin position="948"/>
        <end position="1028"/>
    </location>
</feature>
<proteinExistence type="inferred from homology"/>
<comment type="subcellular location">
    <subcellularLocation>
        <location evidence="1">Nucleus</location>
    </subcellularLocation>
</comment>
<protein>
    <recommendedName>
        <fullName evidence="7">Poly [ADP-ribose] polymerase</fullName>
        <shortName evidence="7">PARP</shortName>
        <ecNumber evidence="7">2.4.2.-</ecNumber>
    </recommendedName>
</protein>
<feature type="domain" description="PARP catalytic" evidence="10">
    <location>
        <begin position="1039"/>
        <end position="1243"/>
    </location>
</feature>
<keyword evidence="3 7" id="KW-0808">Transferase</keyword>